<dbReference type="Proteomes" id="UP000190989">
    <property type="component" value="Unassembled WGS sequence"/>
</dbReference>
<proteinExistence type="predicted"/>
<dbReference type="AlphaFoldDB" id="A0A1U6IHN6"/>
<organism evidence="2 3">
    <name type="scientific">Novosphingobium mathurense</name>
    <dbReference type="NCBI Taxonomy" id="428990"/>
    <lineage>
        <taxon>Bacteria</taxon>
        <taxon>Pseudomonadati</taxon>
        <taxon>Pseudomonadota</taxon>
        <taxon>Alphaproteobacteria</taxon>
        <taxon>Sphingomonadales</taxon>
        <taxon>Sphingomonadaceae</taxon>
        <taxon>Novosphingobium</taxon>
    </lineage>
</organism>
<evidence type="ECO:0000313" key="2">
    <source>
        <dbReference type="EMBL" id="SLK07515.1"/>
    </source>
</evidence>
<reference evidence="3" key="1">
    <citation type="submission" date="2017-02" db="EMBL/GenBank/DDBJ databases">
        <authorList>
            <person name="Varghese N."/>
            <person name="Submissions S."/>
        </authorList>
    </citation>
    <scope>NUCLEOTIDE SEQUENCE [LARGE SCALE GENOMIC DNA]</scope>
    <source>
        <strain evidence="3">SM117</strain>
    </source>
</reference>
<dbReference type="RefSeq" id="WP_079731347.1">
    <property type="nucleotide sequence ID" value="NZ_FVZE01000006.1"/>
</dbReference>
<name>A0A1U6IHN6_9SPHN</name>
<dbReference type="EMBL" id="FVZE01000006">
    <property type="protein sequence ID" value="SLK07515.1"/>
    <property type="molecule type" value="Genomic_DNA"/>
</dbReference>
<keyword evidence="3" id="KW-1185">Reference proteome</keyword>
<gene>
    <name evidence="2" type="ORF">SAMN06295987_106271</name>
</gene>
<protein>
    <submittedName>
        <fullName evidence="2">Uncharacterized protein</fullName>
    </submittedName>
</protein>
<evidence type="ECO:0000256" key="1">
    <source>
        <dbReference type="SAM" id="MobiDB-lite"/>
    </source>
</evidence>
<evidence type="ECO:0000313" key="3">
    <source>
        <dbReference type="Proteomes" id="UP000190989"/>
    </source>
</evidence>
<feature type="region of interest" description="Disordered" evidence="1">
    <location>
        <begin position="1"/>
        <end position="29"/>
    </location>
</feature>
<sequence>MTTMTTSKKPDAAPQAKSDTASPPKNAPPLVTLEELAREMKMPPRDARMVLRLAAKQTKQYPTLGKEHVARQPWSWAQGSKALEEARTALAAACAD</sequence>
<accession>A0A1U6IHN6</accession>